<name>A0A1V9FNN4_9BACT</name>
<comment type="caution">
    <text evidence="1">The sequence shown here is derived from an EMBL/GenBank/DDBJ whole genome shotgun (WGS) entry which is preliminary data.</text>
</comment>
<proteinExistence type="predicted"/>
<keyword evidence="2" id="KW-1185">Reference proteome</keyword>
<protein>
    <submittedName>
        <fullName evidence="1">Uncharacterized protein</fullName>
    </submittedName>
</protein>
<dbReference type="AlphaFoldDB" id="A0A1V9FNN4"/>
<dbReference type="EMBL" id="LVYD01000070">
    <property type="protein sequence ID" value="OQP59974.1"/>
    <property type="molecule type" value="Genomic_DNA"/>
</dbReference>
<gene>
    <name evidence="1" type="ORF">A3860_35625</name>
</gene>
<organism evidence="1 2">
    <name type="scientific">Niastella vici</name>
    <dbReference type="NCBI Taxonomy" id="1703345"/>
    <lineage>
        <taxon>Bacteria</taxon>
        <taxon>Pseudomonadati</taxon>
        <taxon>Bacteroidota</taxon>
        <taxon>Chitinophagia</taxon>
        <taxon>Chitinophagales</taxon>
        <taxon>Chitinophagaceae</taxon>
        <taxon>Niastella</taxon>
    </lineage>
</organism>
<sequence length="59" mass="6727">MTPADGSVFCAPNNEMVNQPLKIPEKHLLQGQRFYRILSHTNMSAILSFENNTMKITTF</sequence>
<reference evidence="1 2" key="1">
    <citation type="submission" date="2016-03" db="EMBL/GenBank/DDBJ databases">
        <title>Niastella vici sp. nov., isolated from farmland soil.</title>
        <authorList>
            <person name="Chen L."/>
            <person name="Wang D."/>
            <person name="Yang S."/>
            <person name="Wang G."/>
        </authorList>
    </citation>
    <scope>NUCLEOTIDE SEQUENCE [LARGE SCALE GENOMIC DNA]</scope>
    <source>
        <strain evidence="1 2">DJ57</strain>
    </source>
</reference>
<dbReference type="Proteomes" id="UP000192796">
    <property type="component" value="Unassembled WGS sequence"/>
</dbReference>
<dbReference type="STRING" id="1703345.A3860_35625"/>
<evidence type="ECO:0000313" key="2">
    <source>
        <dbReference type="Proteomes" id="UP000192796"/>
    </source>
</evidence>
<accession>A0A1V9FNN4</accession>
<evidence type="ECO:0000313" key="1">
    <source>
        <dbReference type="EMBL" id="OQP59974.1"/>
    </source>
</evidence>